<dbReference type="AlphaFoldDB" id="A0A370HJL5"/>
<organism evidence="2 3">
    <name type="scientific">Microvirga subterranea</name>
    <dbReference type="NCBI Taxonomy" id="186651"/>
    <lineage>
        <taxon>Bacteria</taxon>
        <taxon>Pseudomonadati</taxon>
        <taxon>Pseudomonadota</taxon>
        <taxon>Alphaproteobacteria</taxon>
        <taxon>Hyphomicrobiales</taxon>
        <taxon>Methylobacteriaceae</taxon>
        <taxon>Microvirga</taxon>
    </lineage>
</organism>
<feature type="domain" description="Glycosyl transferase family 28 C-terminal" evidence="1">
    <location>
        <begin position="209"/>
        <end position="347"/>
    </location>
</feature>
<protein>
    <submittedName>
        <fullName evidence="2">Putative glycosyltransferase</fullName>
    </submittedName>
</protein>
<dbReference type="PANTHER" id="PTHR21015:SF28">
    <property type="entry name" value="SLL1722 PROTEIN"/>
    <property type="match status" value="1"/>
</dbReference>
<keyword evidence="3" id="KW-1185">Reference proteome</keyword>
<evidence type="ECO:0000259" key="1">
    <source>
        <dbReference type="Pfam" id="PF04101"/>
    </source>
</evidence>
<dbReference type="PANTHER" id="PTHR21015">
    <property type="entry name" value="UDP-N-ACETYLGLUCOSAMINE--N-ACETYLMURAMYL-(PENTAPEPTIDE) PYROPHOSPHORYL-UNDECAPRENOL N-ACETYLGLUCOSAMINE TRANSFERASE 1"/>
    <property type="match status" value="1"/>
</dbReference>
<evidence type="ECO:0000313" key="3">
    <source>
        <dbReference type="Proteomes" id="UP000254925"/>
    </source>
</evidence>
<dbReference type="InterPro" id="IPR007235">
    <property type="entry name" value="Glyco_trans_28_C"/>
</dbReference>
<keyword evidence="2" id="KW-0808">Transferase</keyword>
<dbReference type="SUPFAM" id="SSF88713">
    <property type="entry name" value="Glycoside hydrolase/deacetylase"/>
    <property type="match status" value="1"/>
</dbReference>
<reference evidence="2 3" key="1">
    <citation type="submission" date="2018-07" db="EMBL/GenBank/DDBJ databases">
        <title>Genomic Encyclopedia of Type Strains, Phase IV (KMG-IV): sequencing the most valuable type-strain genomes for metagenomic binning, comparative biology and taxonomic classification.</title>
        <authorList>
            <person name="Goeker M."/>
        </authorList>
    </citation>
    <scope>NUCLEOTIDE SEQUENCE [LARGE SCALE GENOMIC DNA]</scope>
    <source>
        <strain evidence="2 3">DSM 14364</strain>
    </source>
</reference>
<dbReference type="RefSeq" id="WP_210272445.1">
    <property type="nucleotide sequence ID" value="NZ_QQBB01000005.1"/>
</dbReference>
<dbReference type="Gene3D" id="3.20.20.370">
    <property type="entry name" value="Glycoside hydrolase/deacetylase"/>
    <property type="match status" value="1"/>
</dbReference>
<dbReference type="Proteomes" id="UP000254925">
    <property type="component" value="Unassembled WGS sequence"/>
</dbReference>
<dbReference type="InterPro" id="IPR011330">
    <property type="entry name" value="Glyco_hydro/deAcase_b/a-brl"/>
</dbReference>
<name>A0A370HJL5_9HYPH</name>
<dbReference type="SUPFAM" id="SSF53756">
    <property type="entry name" value="UDP-Glycosyltransferase/glycogen phosphorylase"/>
    <property type="match status" value="1"/>
</dbReference>
<dbReference type="Gene3D" id="3.40.50.2000">
    <property type="entry name" value="Glycogen Phosphorylase B"/>
    <property type="match status" value="2"/>
</dbReference>
<evidence type="ECO:0000313" key="2">
    <source>
        <dbReference type="EMBL" id="RDI58617.1"/>
    </source>
</evidence>
<dbReference type="CDD" id="cd10928">
    <property type="entry name" value="CE4_u4"/>
    <property type="match status" value="1"/>
</dbReference>
<dbReference type="Pfam" id="PF04101">
    <property type="entry name" value="Glyco_tran_28_C"/>
    <property type="match status" value="1"/>
</dbReference>
<dbReference type="InterPro" id="IPR049591">
    <property type="entry name" value="CE4_u4-like"/>
</dbReference>
<dbReference type="GO" id="GO:0016758">
    <property type="term" value="F:hexosyltransferase activity"/>
    <property type="evidence" value="ECO:0007669"/>
    <property type="project" value="InterPro"/>
</dbReference>
<gene>
    <name evidence="2" type="ORF">DES45_105140</name>
</gene>
<sequence>MRVLIIVTHLLGAGHLTRAAALARAFARRGHETTLVSGGSPVALADFDDAAFVQLPPVRTAGTDFRTLLDETGEPIDPARLAIRRAILVETMEALRPDLVITELFPFGRRVLADEFTAVLETAHRMEPRPRILSSVRDILVAPSKEGRVAEAHRRIERFYDGVLVHADPHFVPLDASWPVDETLRPFLRYTGYVDENDAPVPVGERRGIVVSGGSSAASLPLYRAAIAAARALPEHPWRILVGRGVAEADFRAIRDGAPPHATVERARPDFRALLAQAEVSVSQAGYNTVVDLLRSGAAPVLVPFEAGHETEQRLRAERLQALGLAKIVPEADLTAERLADAIREALARTVAGIEGPSLGGADRSVAIAEEMTLARPALHRPIDWSPVGEALDRADQAGCHPGFWWRDDDAVARTADLERLLGLSRRYEAGIGLAAVPALIEPSLAALLRDEQLAYSLVHGWRHANHAPQGEKKAEFGSRRPIAAMVQEAEDALSATRTALGPRLLPVFVPPWNRISPDLVRLLPECGYAALSTFRDRDRHAPVKDLLQINTHIDPIDWRGTRSLVESGRVVAALAAAIDRRIAGVADPEEPIGILTHHKVHDEAIWFFLESLIDYLAGRGIRLLRINRLFRNESRIAVEL</sequence>
<comment type="caution">
    <text evidence="2">The sequence shown here is derived from an EMBL/GenBank/DDBJ whole genome shotgun (WGS) entry which is preliminary data.</text>
</comment>
<proteinExistence type="predicted"/>
<accession>A0A370HJL5</accession>
<dbReference type="GO" id="GO:0005975">
    <property type="term" value="P:carbohydrate metabolic process"/>
    <property type="evidence" value="ECO:0007669"/>
    <property type="project" value="InterPro"/>
</dbReference>
<dbReference type="EMBL" id="QQBB01000005">
    <property type="protein sequence ID" value="RDI58617.1"/>
    <property type="molecule type" value="Genomic_DNA"/>
</dbReference>